<reference evidence="4" key="3">
    <citation type="submission" date="2017-01" db="EMBL/GenBank/DDBJ databases">
        <authorList>
            <person name="Mah S.A."/>
            <person name="Swanson W.J."/>
            <person name="Moy G.W."/>
            <person name="Vacquier V.D."/>
        </authorList>
    </citation>
    <scope>NUCLEOTIDE SEQUENCE [LARGE SCALE GENOMIC DNA]</scope>
    <source>
        <strain evidence="4">65</strain>
    </source>
</reference>
<dbReference type="PROSITE" id="PS50132">
    <property type="entry name" value="RGS"/>
    <property type="match status" value="1"/>
</dbReference>
<dbReference type="AlphaFoldDB" id="A0A061BHR2"/>
<dbReference type="PANTHER" id="PTHR13155">
    <property type="entry name" value="A-KINASE ANCHOR PROTEINS"/>
    <property type="match status" value="1"/>
</dbReference>
<dbReference type="OMA" id="WAPIREP"/>
<dbReference type="VEuPathDB" id="FungiDB:BON22_4245"/>
<dbReference type="SMART" id="SM00315">
    <property type="entry name" value="RGS"/>
    <property type="match status" value="1"/>
</dbReference>
<evidence type="ECO:0000313" key="5">
    <source>
        <dbReference type="Proteomes" id="UP000189513"/>
    </source>
</evidence>
<dbReference type="SUPFAM" id="SSF48097">
    <property type="entry name" value="Regulator of G-protein signaling, RGS"/>
    <property type="match status" value="1"/>
</dbReference>
<keyword evidence="1" id="KW-1133">Transmembrane helix</keyword>
<reference evidence="5" key="2">
    <citation type="journal article" date="2017" name="Genome Announc.">
        <title>Genome sequences of Cyberlindnera fabianii 65, Pichia kudriavzevii 129, and Saccharomyces cerevisiae 131 isolated from fermented masau fruits in Zimbabwe.</title>
        <authorList>
            <person name="van Rijswijck I.M.H."/>
            <person name="Derks M.F.L."/>
            <person name="Abee T."/>
            <person name="de Ridder D."/>
            <person name="Smid E.J."/>
        </authorList>
    </citation>
    <scope>NUCLEOTIDE SEQUENCE [LARGE SCALE GENOMIC DNA]</scope>
    <source>
        <strain evidence="5">65</strain>
    </source>
</reference>
<organism evidence="3">
    <name type="scientific">Cyberlindnera fabianii</name>
    <name type="common">Yeast</name>
    <name type="synonym">Hansenula fabianii</name>
    <dbReference type="NCBI Taxonomy" id="36022"/>
    <lineage>
        <taxon>Eukaryota</taxon>
        <taxon>Fungi</taxon>
        <taxon>Dikarya</taxon>
        <taxon>Ascomycota</taxon>
        <taxon>Saccharomycotina</taxon>
        <taxon>Saccharomycetes</taxon>
        <taxon>Phaffomycetales</taxon>
        <taxon>Phaffomycetaceae</taxon>
        <taxon>Cyberlindnera</taxon>
    </lineage>
</organism>
<dbReference type="PANTHER" id="PTHR13155:SF1">
    <property type="entry name" value="A-KINASE ANCHOR PROTEIN 10, MITOCHONDRIAL"/>
    <property type="match status" value="1"/>
</dbReference>
<dbReference type="GO" id="GO:0005886">
    <property type="term" value="C:plasma membrane"/>
    <property type="evidence" value="ECO:0007669"/>
    <property type="project" value="TreeGrafter"/>
</dbReference>
<dbReference type="InterPro" id="IPR036305">
    <property type="entry name" value="RGS_sf"/>
</dbReference>
<dbReference type="InterPro" id="IPR052246">
    <property type="entry name" value="Cell_Polariz_PKAAnc"/>
</dbReference>
<dbReference type="InterPro" id="IPR016137">
    <property type="entry name" value="RGS"/>
</dbReference>
<dbReference type="OrthoDB" id="5584247at2759"/>
<keyword evidence="5" id="KW-1185">Reference proteome</keyword>
<dbReference type="Proteomes" id="UP000189513">
    <property type="component" value="Unassembled WGS sequence"/>
</dbReference>
<reference evidence="3" key="1">
    <citation type="journal article" date="2014" name="Genome Announc.">
        <title>Genome sequence of the yeast Cyberlindnera fabianii (Hansenula fabianii).</title>
        <authorList>
            <person name="Freel K.C."/>
            <person name="Sarilar V."/>
            <person name="Neuveglise C."/>
            <person name="Devillers H."/>
            <person name="Friedrich A."/>
            <person name="Schacherer J."/>
        </authorList>
    </citation>
    <scope>NUCLEOTIDE SEQUENCE</scope>
    <source>
        <strain evidence="3">YJS4271</strain>
    </source>
</reference>
<dbReference type="InterPro" id="IPR044926">
    <property type="entry name" value="RGS_subdomain_2"/>
</dbReference>
<dbReference type="CDD" id="cd07440">
    <property type="entry name" value="RGS"/>
    <property type="match status" value="1"/>
</dbReference>
<evidence type="ECO:0000256" key="1">
    <source>
        <dbReference type="SAM" id="Phobius"/>
    </source>
</evidence>
<dbReference type="GO" id="GO:0008104">
    <property type="term" value="P:intracellular protein localization"/>
    <property type="evidence" value="ECO:0007669"/>
    <property type="project" value="TreeGrafter"/>
</dbReference>
<feature type="transmembrane region" description="Helical" evidence="1">
    <location>
        <begin position="355"/>
        <end position="376"/>
    </location>
</feature>
<name>A0A061BHR2_CYBFA</name>
<keyword evidence="1" id="KW-0812">Transmembrane</keyword>
<dbReference type="EMBL" id="LK052908">
    <property type="protein sequence ID" value="CDR46512.1"/>
    <property type="molecule type" value="Genomic_DNA"/>
</dbReference>
<protein>
    <submittedName>
        <fullName evidence="4">Bud site selection protein RAX1</fullName>
    </submittedName>
    <submittedName>
        <fullName evidence="3">CYFA0S23e01750g1_1</fullName>
    </submittedName>
</protein>
<gene>
    <name evidence="4" type="ORF">BON22_4245</name>
    <name evidence="3" type="ORF">CYFA0S_23e01750g</name>
</gene>
<feature type="transmembrane region" description="Helical" evidence="1">
    <location>
        <begin position="450"/>
        <end position="471"/>
    </location>
</feature>
<dbReference type="Pfam" id="PF00615">
    <property type="entry name" value="RGS"/>
    <property type="match status" value="1"/>
</dbReference>
<feature type="domain" description="RGS" evidence="2">
    <location>
        <begin position="280"/>
        <end position="341"/>
    </location>
</feature>
<accession>A0A061BHR2</accession>
<dbReference type="Gene3D" id="1.10.167.10">
    <property type="entry name" value="Regulator of G-protein Signalling 4, domain 2"/>
    <property type="match status" value="1"/>
</dbReference>
<evidence type="ECO:0000313" key="4">
    <source>
        <dbReference type="EMBL" id="ONH65883.1"/>
    </source>
</evidence>
<evidence type="ECO:0000313" key="3">
    <source>
        <dbReference type="EMBL" id="CDR46512.1"/>
    </source>
</evidence>
<dbReference type="STRING" id="36022.A0A061BHR2"/>
<sequence>MPFSSPTKHTLLPHADVNDLTVKDVNVSQHSFDNLLGNERYNSQYYDQGGDAHSSIRQEVTYQPLRRLPTLYEVLNRRSKSPVDLWGFYIFMRDYQNAVDYLDFWIDCITHLRLCKDYVKGLRESLIISERHKSSSDEKHKSTSSEKAENVRESVSSSLLLEALLSEGLLDDKDNKRVSSFLQGNEYINTSDPRISSIFSPQEEEPLTSTAQPQSPFKDVYEPLSTPEKVFAGDIQRRSSNKDIFTQDRRSTRIVPEQLEKYIANVKNGNINRATLKSSSRNILNTYFQDTSPKRLNIPDRIIRKIRHDIDLQGRDDPDVFEDAKNYVYSAMERESFSHFLHHYALHNLGNRSCLVRLILGLFLLFAGFWIAYCLIFTNIKPKAIRAVLIVPFFLGVYLILTFFYRLDPLMVLFRYSDNPELAIHKNQRRKHFVKNLYEPFVVSLQKKRALWILLLTCLISAAFSVLFGLVPGHRI</sequence>
<feature type="transmembrane region" description="Helical" evidence="1">
    <location>
        <begin position="388"/>
        <end position="407"/>
    </location>
</feature>
<evidence type="ECO:0000259" key="2">
    <source>
        <dbReference type="PROSITE" id="PS50132"/>
    </source>
</evidence>
<dbReference type="EMBL" id="MPUK01000009">
    <property type="protein sequence ID" value="ONH65883.1"/>
    <property type="molecule type" value="Genomic_DNA"/>
</dbReference>
<keyword evidence="1" id="KW-0472">Membrane</keyword>
<proteinExistence type="predicted"/>